<comment type="caution">
    <text evidence="3">The sequence shown here is derived from an EMBL/GenBank/DDBJ whole genome shotgun (WGS) entry which is preliminary data.</text>
</comment>
<feature type="domain" description="SCP" evidence="2">
    <location>
        <begin position="57"/>
        <end position="167"/>
    </location>
</feature>
<dbReference type="InterPro" id="IPR014044">
    <property type="entry name" value="CAP_dom"/>
</dbReference>
<dbReference type="InterPro" id="IPR001283">
    <property type="entry name" value="CRISP-related"/>
</dbReference>
<sequence>MSRLPVTAHILCICLLSSHLTLAQDIVSTIYKTASPVTIITGPSSTPPSPQYTSTSVLQSAVLNSTNTYRKQHDASPLTWNDTLASFADSHVQPCKFAHTGGPYGENLAEGYPDITASIDGWGDERQEYNYADPGFSEATGHFTQLVWKSTMSTGCGVKDCGKIRAECGEAWHDFFGYDVQWCCVVAELDVRVVEDDADWG</sequence>
<dbReference type="SMART" id="SM00198">
    <property type="entry name" value="SCP"/>
    <property type="match status" value="1"/>
</dbReference>
<feature type="signal peptide" evidence="1">
    <location>
        <begin position="1"/>
        <end position="23"/>
    </location>
</feature>
<dbReference type="InterPro" id="IPR018244">
    <property type="entry name" value="Allrgn_V5/Tpx1_CS"/>
</dbReference>
<protein>
    <recommendedName>
        <fullName evidence="2">SCP domain-containing protein</fullName>
    </recommendedName>
</protein>
<dbReference type="InterPro" id="IPR035940">
    <property type="entry name" value="CAP_sf"/>
</dbReference>
<keyword evidence="4" id="KW-1185">Reference proteome</keyword>
<dbReference type="EMBL" id="JAPUFD010000025">
    <property type="protein sequence ID" value="MDI1493312.1"/>
    <property type="molecule type" value="Genomic_DNA"/>
</dbReference>
<organism evidence="3 4">
    <name type="scientific">Ramalina farinacea</name>
    <dbReference type="NCBI Taxonomy" id="258253"/>
    <lineage>
        <taxon>Eukaryota</taxon>
        <taxon>Fungi</taxon>
        <taxon>Dikarya</taxon>
        <taxon>Ascomycota</taxon>
        <taxon>Pezizomycotina</taxon>
        <taxon>Lecanoromycetes</taxon>
        <taxon>OSLEUM clade</taxon>
        <taxon>Lecanoromycetidae</taxon>
        <taxon>Lecanorales</taxon>
        <taxon>Lecanorineae</taxon>
        <taxon>Ramalinaceae</taxon>
        <taxon>Ramalina</taxon>
    </lineage>
</organism>
<gene>
    <name evidence="3" type="ORF">OHK93_005100</name>
</gene>
<evidence type="ECO:0000313" key="4">
    <source>
        <dbReference type="Proteomes" id="UP001161017"/>
    </source>
</evidence>
<proteinExistence type="predicted"/>
<dbReference type="GO" id="GO:0005576">
    <property type="term" value="C:extracellular region"/>
    <property type="evidence" value="ECO:0007669"/>
    <property type="project" value="InterPro"/>
</dbReference>
<evidence type="ECO:0000256" key="1">
    <source>
        <dbReference type="SAM" id="SignalP"/>
    </source>
</evidence>
<name>A0AA43QVZ7_9LECA</name>
<dbReference type="PANTHER" id="PTHR10334">
    <property type="entry name" value="CYSTEINE-RICH SECRETORY PROTEIN-RELATED"/>
    <property type="match status" value="1"/>
</dbReference>
<accession>A0AA43QVZ7</accession>
<dbReference type="SUPFAM" id="SSF55797">
    <property type="entry name" value="PR-1-like"/>
    <property type="match status" value="1"/>
</dbReference>
<reference evidence="3" key="1">
    <citation type="journal article" date="2023" name="Genome Biol. Evol.">
        <title>First Whole Genome Sequence and Flow Cytometry Genome Size Data for the Lichen-Forming Fungus Ramalina farinacea (Ascomycota).</title>
        <authorList>
            <person name="Llewellyn T."/>
            <person name="Mian S."/>
            <person name="Hill R."/>
            <person name="Leitch I.J."/>
            <person name="Gaya E."/>
        </authorList>
    </citation>
    <scope>NUCLEOTIDE SEQUENCE</scope>
    <source>
        <strain evidence="3">LIQ254RAFAR</strain>
    </source>
</reference>
<dbReference type="Pfam" id="PF00188">
    <property type="entry name" value="CAP"/>
    <property type="match status" value="1"/>
</dbReference>
<feature type="chain" id="PRO_5041379604" description="SCP domain-containing protein" evidence="1">
    <location>
        <begin position="24"/>
        <end position="201"/>
    </location>
</feature>
<dbReference type="PROSITE" id="PS01009">
    <property type="entry name" value="CRISP_1"/>
    <property type="match status" value="1"/>
</dbReference>
<evidence type="ECO:0000259" key="2">
    <source>
        <dbReference type="SMART" id="SM00198"/>
    </source>
</evidence>
<dbReference type="Proteomes" id="UP001161017">
    <property type="component" value="Unassembled WGS sequence"/>
</dbReference>
<dbReference type="Gene3D" id="3.40.33.10">
    <property type="entry name" value="CAP"/>
    <property type="match status" value="1"/>
</dbReference>
<dbReference type="PRINTS" id="PR00837">
    <property type="entry name" value="V5TPXLIKE"/>
</dbReference>
<dbReference type="AlphaFoldDB" id="A0AA43QVZ7"/>
<keyword evidence="1" id="KW-0732">Signal</keyword>
<evidence type="ECO:0000313" key="3">
    <source>
        <dbReference type="EMBL" id="MDI1493312.1"/>
    </source>
</evidence>